<protein>
    <submittedName>
        <fullName evidence="1">8356_t:CDS:1</fullName>
    </submittedName>
</protein>
<sequence>MAQNICCQKNFADDLCINCQKKRIEKKFLSWTCGDRTLDQYIKKNQLDNLDNPMLLPIKWIPYEEFEDFKLLRRGGEGVIYIATWKFGPLGFGPEKVILKCHHGSTNDMFLKENWILIEKIYEKWDVNNEDRCVLSYGPDVEGVNEEFKRHSSQENSK</sequence>
<name>A0ACA9MDQ9_9GLOM</name>
<proteinExistence type="predicted"/>
<feature type="non-terminal residue" evidence="1">
    <location>
        <position position="158"/>
    </location>
</feature>
<dbReference type="Proteomes" id="UP000789860">
    <property type="component" value="Unassembled WGS sequence"/>
</dbReference>
<comment type="caution">
    <text evidence="1">The sequence shown here is derived from an EMBL/GenBank/DDBJ whole genome shotgun (WGS) entry which is preliminary data.</text>
</comment>
<accession>A0ACA9MDQ9</accession>
<keyword evidence="2" id="KW-1185">Reference proteome</keyword>
<reference evidence="1" key="1">
    <citation type="submission" date="2021-06" db="EMBL/GenBank/DDBJ databases">
        <authorList>
            <person name="Kallberg Y."/>
            <person name="Tangrot J."/>
            <person name="Rosling A."/>
        </authorList>
    </citation>
    <scope>NUCLEOTIDE SEQUENCE</scope>
    <source>
        <strain evidence="1">AU212A</strain>
    </source>
</reference>
<evidence type="ECO:0000313" key="2">
    <source>
        <dbReference type="Proteomes" id="UP000789860"/>
    </source>
</evidence>
<organism evidence="1 2">
    <name type="scientific">Scutellospora calospora</name>
    <dbReference type="NCBI Taxonomy" id="85575"/>
    <lineage>
        <taxon>Eukaryota</taxon>
        <taxon>Fungi</taxon>
        <taxon>Fungi incertae sedis</taxon>
        <taxon>Mucoromycota</taxon>
        <taxon>Glomeromycotina</taxon>
        <taxon>Glomeromycetes</taxon>
        <taxon>Diversisporales</taxon>
        <taxon>Gigasporaceae</taxon>
        <taxon>Scutellospora</taxon>
    </lineage>
</organism>
<gene>
    <name evidence="1" type="ORF">SCALOS_LOCUS6046</name>
</gene>
<evidence type="ECO:0000313" key="1">
    <source>
        <dbReference type="EMBL" id="CAG8576682.1"/>
    </source>
</evidence>
<dbReference type="EMBL" id="CAJVPM010010834">
    <property type="protein sequence ID" value="CAG8576682.1"/>
    <property type="molecule type" value="Genomic_DNA"/>
</dbReference>